<keyword evidence="6 7" id="KW-0472">Membrane</keyword>
<name>A0ABR2W4E3_9FUNG</name>
<dbReference type="InterPro" id="IPR025929">
    <property type="entry name" value="INSIG_fam"/>
</dbReference>
<evidence type="ECO:0000256" key="4">
    <source>
        <dbReference type="ARBA" id="ARBA00022824"/>
    </source>
</evidence>
<evidence type="ECO:0000313" key="8">
    <source>
        <dbReference type="EMBL" id="KAK9718827.1"/>
    </source>
</evidence>
<evidence type="ECO:0000256" key="3">
    <source>
        <dbReference type="ARBA" id="ARBA00022692"/>
    </source>
</evidence>
<comment type="caution">
    <text evidence="8">The sequence shown here is derived from an EMBL/GenBank/DDBJ whole genome shotgun (WGS) entry which is preliminary data.</text>
</comment>
<feature type="transmembrane region" description="Helical" evidence="7">
    <location>
        <begin position="155"/>
        <end position="180"/>
    </location>
</feature>
<protein>
    <submittedName>
        <fullName evidence="8">Uncharacterized protein</fullName>
    </submittedName>
</protein>
<feature type="transmembrane region" description="Helical" evidence="7">
    <location>
        <begin position="26"/>
        <end position="46"/>
    </location>
</feature>
<comment type="similarity">
    <text evidence="2">Belongs to the INSIG family.</text>
</comment>
<evidence type="ECO:0000256" key="1">
    <source>
        <dbReference type="ARBA" id="ARBA00004477"/>
    </source>
</evidence>
<accession>A0ABR2W4E3</accession>
<keyword evidence="3 7" id="KW-0812">Transmembrane</keyword>
<organism evidence="8 9">
    <name type="scientific">Basidiobolus ranarum</name>
    <dbReference type="NCBI Taxonomy" id="34480"/>
    <lineage>
        <taxon>Eukaryota</taxon>
        <taxon>Fungi</taxon>
        <taxon>Fungi incertae sedis</taxon>
        <taxon>Zoopagomycota</taxon>
        <taxon>Entomophthoromycotina</taxon>
        <taxon>Basidiobolomycetes</taxon>
        <taxon>Basidiobolales</taxon>
        <taxon>Basidiobolaceae</taxon>
        <taxon>Basidiobolus</taxon>
    </lineage>
</organism>
<keyword evidence="5 7" id="KW-1133">Transmembrane helix</keyword>
<reference evidence="8 9" key="1">
    <citation type="submission" date="2023-04" db="EMBL/GenBank/DDBJ databases">
        <title>Genome of Basidiobolus ranarum AG-B5.</title>
        <authorList>
            <person name="Stajich J.E."/>
            <person name="Carter-House D."/>
            <person name="Gryganskyi A."/>
        </authorList>
    </citation>
    <scope>NUCLEOTIDE SEQUENCE [LARGE SCALE GENOMIC DNA]</scope>
    <source>
        <strain evidence="8 9">AG-B5</strain>
    </source>
</reference>
<keyword evidence="9" id="KW-1185">Reference proteome</keyword>
<dbReference type="Pfam" id="PF07281">
    <property type="entry name" value="INSIG"/>
    <property type="match status" value="1"/>
</dbReference>
<sequence>MSSHHGLFDSSFTKNTYTCHLHTAPMLYYTIRAFILFFIGFCFALINDQLDVEHDITQYPDPVTRLMVSSWTSVLSGFLAVVLGTVYSWSDIYYSDKPHVSYEDRSNIIRLLGGFLGVHLASSKLTLSNNTELIGFFSLIGIGFWIFFDCTIHGFMIALISTILGILCVHTQISYGIYHFTQPNFFGIRVATPCLIYTYCICFGTLGRQMAIIPKHWYLSFSSSVHS</sequence>
<feature type="transmembrane region" description="Helical" evidence="7">
    <location>
        <begin position="133"/>
        <end position="148"/>
    </location>
</feature>
<dbReference type="Proteomes" id="UP001479436">
    <property type="component" value="Unassembled WGS sequence"/>
</dbReference>
<proteinExistence type="inferred from homology"/>
<keyword evidence="4" id="KW-0256">Endoplasmic reticulum</keyword>
<comment type="subcellular location">
    <subcellularLocation>
        <location evidence="1">Endoplasmic reticulum membrane</location>
        <topology evidence="1">Multi-pass membrane protein</topology>
    </subcellularLocation>
</comment>
<feature type="transmembrane region" description="Helical" evidence="7">
    <location>
        <begin position="66"/>
        <end position="87"/>
    </location>
</feature>
<dbReference type="EMBL" id="JASJQH010007073">
    <property type="protein sequence ID" value="KAK9718827.1"/>
    <property type="molecule type" value="Genomic_DNA"/>
</dbReference>
<evidence type="ECO:0000256" key="7">
    <source>
        <dbReference type="SAM" id="Phobius"/>
    </source>
</evidence>
<evidence type="ECO:0000256" key="6">
    <source>
        <dbReference type="ARBA" id="ARBA00023136"/>
    </source>
</evidence>
<evidence type="ECO:0000313" key="9">
    <source>
        <dbReference type="Proteomes" id="UP001479436"/>
    </source>
</evidence>
<feature type="transmembrane region" description="Helical" evidence="7">
    <location>
        <begin position="186"/>
        <end position="206"/>
    </location>
</feature>
<dbReference type="PANTHER" id="PTHR15301">
    <property type="entry name" value="INSULIN-INDUCED GENE 1"/>
    <property type="match status" value="1"/>
</dbReference>
<evidence type="ECO:0000256" key="2">
    <source>
        <dbReference type="ARBA" id="ARBA00007475"/>
    </source>
</evidence>
<gene>
    <name evidence="8" type="ORF">K7432_005185</name>
</gene>
<dbReference type="PANTHER" id="PTHR15301:SF3">
    <property type="entry name" value="PROTEIN NSG1-RELATED"/>
    <property type="match status" value="1"/>
</dbReference>
<evidence type="ECO:0000256" key="5">
    <source>
        <dbReference type="ARBA" id="ARBA00022989"/>
    </source>
</evidence>